<evidence type="ECO:0000256" key="3">
    <source>
        <dbReference type="ARBA" id="ARBA00023002"/>
    </source>
</evidence>
<dbReference type="InterPro" id="IPR036291">
    <property type="entry name" value="NAD(P)-bd_dom_sf"/>
</dbReference>
<dbReference type="SMART" id="SM00822">
    <property type="entry name" value="PKS_KR"/>
    <property type="match status" value="1"/>
</dbReference>
<keyword evidence="2" id="KW-0521">NADP</keyword>
<evidence type="ECO:0000256" key="4">
    <source>
        <dbReference type="RuleBase" id="RU000363"/>
    </source>
</evidence>
<organism evidence="6 7">
    <name type="scientific">Tateyamaria armeniaca</name>
    <dbReference type="NCBI Taxonomy" id="2518930"/>
    <lineage>
        <taxon>Bacteria</taxon>
        <taxon>Pseudomonadati</taxon>
        <taxon>Pseudomonadota</taxon>
        <taxon>Alphaproteobacteria</taxon>
        <taxon>Rhodobacterales</taxon>
        <taxon>Roseobacteraceae</taxon>
        <taxon>Tateyamaria</taxon>
    </lineage>
</organism>
<dbReference type="PANTHER" id="PTHR43618:SF8">
    <property type="entry name" value="7ALPHA-HYDROXYSTEROID DEHYDROGENASE"/>
    <property type="match status" value="1"/>
</dbReference>
<dbReference type="InterPro" id="IPR052178">
    <property type="entry name" value="Sec_Metab_Biosynth_SDR"/>
</dbReference>
<sequence>MDPNTLFSLTDKVALVTGGATGIGRMAATGLMMAGARVLIASRKGDACAAVADELNAMDGPGTVEGFAGDVGSEAGIDALAKEVHARTDMLHILMNNSGVSWGAPLGQFPHAAWEKVMNVNVAGLFHLTQVLLPTLITSATPDDPARVVNVGSVMGEAPLGDGAYSYAASKAAVLHMTKIMAKELAPHHITVNALAPGPFVSKMTAFATADEGTRAKVGEDVPLGRVGREEDIAGCMQFLCGMGGSYLTGAVLPVSGGVQVMSGPNLFRAALEG</sequence>
<dbReference type="Gene3D" id="3.40.50.720">
    <property type="entry name" value="NAD(P)-binding Rossmann-like Domain"/>
    <property type="match status" value="1"/>
</dbReference>
<evidence type="ECO:0000313" key="6">
    <source>
        <dbReference type="EMBL" id="MFL4471182.1"/>
    </source>
</evidence>
<name>A0ABW8UW86_9RHOB</name>
<dbReference type="PRINTS" id="PR00080">
    <property type="entry name" value="SDRFAMILY"/>
</dbReference>
<dbReference type="InterPro" id="IPR057326">
    <property type="entry name" value="KR_dom"/>
</dbReference>
<proteinExistence type="inferred from homology"/>
<evidence type="ECO:0000256" key="1">
    <source>
        <dbReference type="ARBA" id="ARBA00006484"/>
    </source>
</evidence>
<keyword evidence="3" id="KW-0560">Oxidoreductase</keyword>
<dbReference type="PRINTS" id="PR00081">
    <property type="entry name" value="GDHRDH"/>
</dbReference>
<dbReference type="PROSITE" id="PS00061">
    <property type="entry name" value="ADH_SHORT"/>
    <property type="match status" value="1"/>
</dbReference>
<gene>
    <name evidence="6" type="ORF">ACERZ8_15305</name>
</gene>
<comment type="caution">
    <text evidence="6">The sequence shown here is derived from an EMBL/GenBank/DDBJ whole genome shotgun (WGS) entry which is preliminary data.</text>
</comment>
<dbReference type="Proteomes" id="UP001627408">
    <property type="component" value="Unassembled WGS sequence"/>
</dbReference>
<comment type="similarity">
    <text evidence="1 4">Belongs to the short-chain dehydrogenases/reductases (SDR) family.</text>
</comment>
<dbReference type="EMBL" id="JBHDIY010000002">
    <property type="protein sequence ID" value="MFL4471182.1"/>
    <property type="molecule type" value="Genomic_DNA"/>
</dbReference>
<evidence type="ECO:0000313" key="7">
    <source>
        <dbReference type="Proteomes" id="UP001627408"/>
    </source>
</evidence>
<dbReference type="RefSeq" id="WP_407593015.1">
    <property type="nucleotide sequence ID" value="NZ_JBHDIY010000002.1"/>
</dbReference>
<dbReference type="Pfam" id="PF00106">
    <property type="entry name" value="adh_short"/>
    <property type="match status" value="1"/>
</dbReference>
<feature type="domain" description="Ketoreductase" evidence="5">
    <location>
        <begin position="12"/>
        <end position="198"/>
    </location>
</feature>
<accession>A0ABW8UW86</accession>
<protein>
    <submittedName>
        <fullName evidence="6">SDR family NAD(P)-dependent oxidoreductase</fullName>
    </submittedName>
</protein>
<evidence type="ECO:0000256" key="2">
    <source>
        <dbReference type="ARBA" id="ARBA00022857"/>
    </source>
</evidence>
<dbReference type="PANTHER" id="PTHR43618">
    <property type="entry name" value="7-ALPHA-HYDROXYSTEROID DEHYDROGENASE"/>
    <property type="match status" value="1"/>
</dbReference>
<evidence type="ECO:0000259" key="5">
    <source>
        <dbReference type="SMART" id="SM00822"/>
    </source>
</evidence>
<keyword evidence="7" id="KW-1185">Reference proteome</keyword>
<dbReference type="InterPro" id="IPR020904">
    <property type="entry name" value="Sc_DH/Rdtase_CS"/>
</dbReference>
<dbReference type="InterPro" id="IPR002347">
    <property type="entry name" value="SDR_fam"/>
</dbReference>
<dbReference type="SUPFAM" id="SSF51735">
    <property type="entry name" value="NAD(P)-binding Rossmann-fold domains"/>
    <property type="match status" value="1"/>
</dbReference>
<reference evidence="6 7" key="1">
    <citation type="submission" date="2024-08" db="EMBL/GenBank/DDBJ databases">
        <title>Tateyamaria sp. nov., isolated from marine algae.</title>
        <authorList>
            <person name="Choi B.J."/>
            <person name="Kim J.M."/>
            <person name="Lee J.K."/>
            <person name="Choi D.G."/>
            <person name="Bayburt H."/>
            <person name="Baek J.H."/>
            <person name="Han D.M."/>
            <person name="Jeon C.O."/>
        </authorList>
    </citation>
    <scope>NUCLEOTIDE SEQUENCE [LARGE SCALE GENOMIC DNA]</scope>
    <source>
        <strain evidence="6 7">KMU-156</strain>
    </source>
</reference>